<dbReference type="Gene3D" id="3.50.50.60">
    <property type="entry name" value="FAD/NAD(P)-binding domain"/>
    <property type="match status" value="1"/>
</dbReference>
<protein>
    <submittedName>
        <fullName evidence="6">Oxidoreductase</fullName>
    </submittedName>
</protein>
<comment type="similarity">
    <text evidence="2">Belongs to the GMC oxidoreductase family.</text>
</comment>
<dbReference type="PANTHER" id="PTHR42784:SF1">
    <property type="entry name" value="PYRANOSE 2-OXIDASE"/>
    <property type="match status" value="1"/>
</dbReference>
<accession>A0AA36PNC4</accession>
<sequence>MNIVDDNTLKNSHHIPSEINILILGAGMSGLELAKHLNNRAVKNVVVIDVGPMADGCHINAGDEYLHADKFWKNEESDKYAFRSWRSLSEPHFSKGSCLRRRVGGRSLYWHGVILPIEADALKFWPPQIVSDLTETWLGGPPLYTQVQSEILTWAEKSYDADHSFQLADFKFKVTPQATRNIDSSDRWEAYSPLSYWREADQSETILPIISGYEAIKIMISNGHCIGVKLRNIESNEVHHVLADKCVLALGTIENSRLAAQALYDSGHLIEKKITGLVDHIVQGFNVTLKYHAVPMLIKTLIEKYPETIFFSRSLSGERFNLFFTLSQSDFGVELEAWTMGEQIPSIDGYIKVERDDEEEAIPLSISSHLSNEDNILIHKEQDELNIFWHEICQQIKIPFSPLAFDGGFSVHARTMGDVYDEFHSPLRAVDYHVPATWISPLGTENHESSTLPLGEILNERSEFKNINKLYAVGPCTFPRPGAANPSLTTLALSRRLAYILD</sequence>
<evidence type="ECO:0000256" key="3">
    <source>
        <dbReference type="ARBA" id="ARBA00022630"/>
    </source>
</evidence>
<dbReference type="PANTHER" id="PTHR42784">
    <property type="entry name" value="PYRANOSE 2-OXIDASE"/>
    <property type="match status" value="1"/>
</dbReference>
<organism evidence="6 7">
    <name type="scientific">Yersinia mollaretii</name>
    <dbReference type="NCBI Taxonomy" id="33060"/>
    <lineage>
        <taxon>Bacteria</taxon>
        <taxon>Pseudomonadati</taxon>
        <taxon>Pseudomonadota</taxon>
        <taxon>Gammaproteobacteria</taxon>
        <taxon>Enterobacterales</taxon>
        <taxon>Yersiniaceae</taxon>
        <taxon>Yersinia</taxon>
    </lineage>
</organism>
<evidence type="ECO:0000313" key="7">
    <source>
        <dbReference type="Proteomes" id="UP000040841"/>
    </source>
</evidence>
<keyword evidence="5" id="KW-0560">Oxidoreductase</keyword>
<dbReference type="AlphaFoldDB" id="A0AA36PNC4"/>
<dbReference type="EMBL" id="CQBM01000002">
    <property type="protein sequence ID" value="CNH82893.1"/>
    <property type="molecule type" value="Genomic_DNA"/>
</dbReference>
<dbReference type="Proteomes" id="UP000040841">
    <property type="component" value="Unassembled WGS sequence"/>
</dbReference>
<keyword evidence="3" id="KW-0285">Flavoprotein</keyword>
<dbReference type="SUPFAM" id="SSF51905">
    <property type="entry name" value="FAD/NAD(P)-binding domain"/>
    <property type="match status" value="1"/>
</dbReference>
<evidence type="ECO:0000256" key="1">
    <source>
        <dbReference type="ARBA" id="ARBA00001974"/>
    </source>
</evidence>
<dbReference type="InterPro" id="IPR051473">
    <property type="entry name" value="P2Ox-like"/>
</dbReference>
<comment type="cofactor">
    <cofactor evidence="1">
        <name>FAD</name>
        <dbReference type="ChEBI" id="CHEBI:57692"/>
    </cofactor>
</comment>
<keyword evidence="4" id="KW-0274">FAD</keyword>
<gene>
    <name evidence="6" type="ORF">ERS008502_01459</name>
</gene>
<evidence type="ECO:0000256" key="2">
    <source>
        <dbReference type="ARBA" id="ARBA00010790"/>
    </source>
</evidence>
<dbReference type="GO" id="GO:0016491">
    <property type="term" value="F:oxidoreductase activity"/>
    <property type="evidence" value="ECO:0007669"/>
    <property type="project" value="UniProtKB-KW"/>
</dbReference>
<comment type="caution">
    <text evidence="6">The sequence shown here is derived from an EMBL/GenBank/DDBJ whole genome shotgun (WGS) entry which is preliminary data.</text>
</comment>
<dbReference type="InterPro" id="IPR036188">
    <property type="entry name" value="FAD/NAD-bd_sf"/>
</dbReference>
<proteinExistence type="inferred from homology"/>
<reference evidence="6 7" key="1">
    <citation type="submission" date="2015-03" db="EMBL/GenBank/DDBJ databases">
        <authorList>
            <consortium name="Pathogen Informatics"/>
            <person name="Murphy D."/>
        </authorList>
    </citation>
    <scope>NUCLEOTIDE SEQUENCE [LARGE SCALE GENOMIC DNA]</scope>
    <source>
        <strain evidence="6 7">FE82747</strain>
    </source>
</reference>
<name>A0AA36PNC4_YERMO</name>
<evidence type="ECO:0000256" key="5">
    <source>
        <dbReference type="ARBA" id="ARBA00023002"/>
    </source>
</evidence>
<evidence type="ECO:0000313" key="6">
    <source>
        <dbReference type="EMBL" id="CNH82893.1"/>
    </source>
</evidence>
<dbReference type="RefSeq" id="WP_049678295.1">
    <property type="nucleotide sequence ID" value="NZ_CABMMJ010000002.1"/>
</dbReference>
<evidence type="ECO:0000256" key="4">
    <source>
        <dbReference type="ARBA" id="ARBA00022827"/>
    </source>
</evidence>